<gene>
    <name evidence="1" type="ORF">O181_121270</name>
</gene>
<proteinExistence type="predicted"/>
<evidence type="ECO:0000313" key="1">
    <source>
        <dbReference type="EMBL" id="MBW0581555.1"/>
    </source>
</evidence>
<sequence>MGSTLIRVPWSSPDPESSLCVSTSSWPPEKRLGIFPTHHPRLLCSRFHTGTDIFLFLPLGNGSTLKILTSISSGSEFTSKLVGTEIWKLGATLVSSRHVFLEEDFPDLALVLPLPCPDLSGWA</sequence>
<organism evidence="1 2">
    <name type="scientific">Austropuccinia psidii MF-1</name>
    <dbReference type="NCBI Taxonomy" id="1389203"/>
    <lineage>
        <taxon>Eukaryota</taxon>
        <taxon>Fungi</taxon>
        <taxon>Dikarya</taxon>
        <taxon>Basidiomycota</taxon>
        <taxon>Pucciniomycotina</taxon>
        <taxon>Pucciniomycetes</taxon>
        <taxon>Pucciniales</taxon>
        <taxon>Sphaerophragmiaceae</taxon>
        <taxon>Austropuccinia</taxon>
    </lineage>
</organism>
<dbReference type="Proteomes" id="UP000765509">
    <property type="component" value="Unassembled WGS sequence"/>
</dbReference>
<keyword evidence="2" id="KW-1185">Reference proteome</keyword>
<reference evidence="1" key="1">
    <citation type="submission" date="2021-03" db="EMBL/GenBank/DDBJ databases">
        <title>Draft genome sequence of rust myrtle Austropuccinia psidii MF-1, a brazilian biotype.</title>
        <authorList>
            <person name="Quecine M.C."/>
            <person name="Pachon D.M.R."/>
            <person name="Bonatelli M.L."/>
            <person name="Correr F.H."/>
            <person name="Franceschini L.M."/>
            <person name="Leite T.F."/>
            <person name="Margarido G.R.A."/>
            <person name="Almeida C.A."/>
            <person name="Ferrarezi J.A."/>
            <person name="Labate C.A."/>
        </authorList>
    </citation>
    <scope>NUCLEOTIDE SEQUENCE</scope>
    <source>
        <strain evidence="1">MF-1</strain>
    </source>
</reference>
<dbReference type="AlphaFoldDB" id="A0A9Q3Q259"/>
<comment type="caution">
    <text evidence="1">The sequence shown here is derived from an EMBL/GenBank/DDBJ whole genome shotgun (WGS) entry which is preliminary data.</text>
</comment>
<accession>A0A9Q3Q259</accession>
<protein>
    <submittedName>
        <fullName evidence="1">Uncharacterized protein</fullName>
    </submittedName>
</protein>
<name>A0A9Q3Q259_9BASI</name>
<dbReference type="EMBL" id="AVOT02110292">
    <property type="protein sequence ID" value="MBW0581555.1"/>
    <property type="molecule type" value="Genomic_DNA"/>
</dbReference>
<evidence type="ECO:0000313" key="2">
    <source>
        <dbReference type="Proteomes" id="UP000765509"/>
    </source>
</evidence>